<dbReference type="AlphaFoldDB" id="A0A5B1CMP0"/>
<organism evidence="2 3">
    <name type="scientific">Rubripirellula obstinata</name>
    <dbReference type="NCBI Taxonomy" id="406547"/>
    <lineage>
        <taxon>Bacteria</taxon>
        <taxon>Pseudomonadati</taxon>
        <taxon>Planctomycetota</taxon>
        <taxon>Planctomycetia</taxon>
        <taxon>Pirellulales</taxon>
        <taxon>Pirellulaceae</taxon>
        <taxon>Rubripirellula</taxon>
    </lineage>
</organism>
<keyword evidence="1" id="KW-1133">Transmembrane helix</keyword>
<name>A0A5B1CMP0_9BACT</name>
<accession>A0A5B1CMP0</accession>
<dbReference type="OrthoDB" id="291969at2"/>
<dbReference type="RefSeq" id="WP_068264084.1">
    <property type="nucleotide sequence ID" value="NZ_LWSK01000055.1"/>
</dbReference>
<dbReference type="Proteomes" id="UP000322699">
    <property type="component" value="Unassembled WGS sequence"/>
</dbReference>
<evidence type="ECO:0000256" key="1">
    <source>
        <dbReference type="SAM" id="Phobius"/>
    </source>
</evidence>
<sequence>MPPDDAFPDEPIRTGSPFAPGTVVQAVESPGANSDLFDEEQSTAPEVLTDGVMKYTAKGSATASLMVVFFASAAAWWFPAGGVLIAGLGCGLAVGGMFSDYRLPSAGLLLVHLGLFFASYSMAIN</sequence>
<keyword evidence="1" id="KW-0472">Membrane</keyword>
<reference evidence="2 3" key="1">
    <citation type="submission" date="2019-08" db="EMBL/GenBank/DDBJ databases">
        <title>Deep-cultivation of Planctomycetes and their phenomic and genomic characterization uncovers novel biology.</title>
        <authorList>
            <person name="Wiegand S."/>
            <person name="Jogler M."/>
            <person name="Boedeker C."/>
            <person name="Pinto D."/>
            <person name="Vollmers J."/>
            <person name="Rivas-Marin E."/>
            <person name="Kohn T."/>
            <person name="Peeters S.H."/>
            <person name="Heuer A."/>
            <person name="Rast P."/>
            <person name="Oberbeckmann S."/>
            <person name="Bunk B."/>
            <person name="Jeske O."/>
            <person name="Meyerdierks A."/>
            <person name="Storesund J.E."/>
            <person name="Kallscheuer N."/>
            <person name="Luecker S."/>
            <person name="Lage O.M."/>
            <person name="Pohl T."/>
            <person name="Merkel B.J."/>
            <person name="Hornburger P."/>
            <person name="Mueller R.-W."/>
            <person name="Bruemmer F."/>
            <person name="Labrenz M."/>
            <person name="Spormann A.M."/>
            <person name="Op Den Camp H."/>
            <person name="Overmann J."/>
            <person name="Amann R."/>
            <person name="Jetten M.S.M."/>
            <person name="Mascher T."/>
            <person name="Medema M.H."/>
            <person name="Devos D.P."/>
            <person name="Kaster A.-K."/>
            <person name="Ovreas L."/>
            <person name="Rohde M."/>
            <person name="Galperin M.Y."/>
            <person name="Jogler C."/>
        </authorList>
    </citation>
    <scope>NUCLEOTIDE SEQUENCE [LARGE SCALE GENOMIC DNA]</scope>
    <source>
        <strain evidence="2 3">LF1</strain>
    </source>
</reference>
<dbReference type="EMBL" id="VRLW01000001">
    <property type="protein sequence ID" value="KAA1261561.1"/>
    <property type="molecule type" value="Genomic_DNA"/>
</dbReference>
<keyword evidence="1" id="KW-0812">Transmembrane</keyword>
<comment type="caution">
    <text evidence="2">The sequence shown here is derived from an EMBL/GenBank/DDBJ whole genome shotgun (WGS) entry which is preliminary data.</text>
</comment>
<keyword evidence="3" id="KW-1185">Reference proteome</keyword>
<feature type="transmembrane region" description="Helical" evidence="1">
    <location>
        <begin position="106"/>
        <end position="124"/>
    </location>
</feature>
<feature type="transmembrane region" description="Helical" evidence="1">
    <location>
        <begin position="74"/>
        <end position="94"/>
    </location>
</feature>
<protein>
    <submittedName>
        <fullName evidence="2">Uncharacterized protein</fullName>
    </submittedName>
</protein>
<evidence type="ECO:0000313" key="3">
    <source>
        <dbReference type="Proteomes" id="UP000322699"/>
    </source>
</evidence>
<gene>
    <name evidence="2" type="ORF">LF1_41110</name>
</gene>
<proteinExistence type="predicted"/>
<evidence type="ECO:0000313" key="2">
    <source>
        <dbReference type="EMBL" id="KAA1261561.1"/>
    </source>
</evidence>